<keyword evidence="3 5" id="KW-0371">Homeobox</keyword>
<dbReference type="SMART" id="SM00389">
    <property type="entry name" value="HOX"/>
    <property type="match status" value="1"/>
</dbReference>
<protein>
    <submittedName>
        <fullName evidence="9">Homeobox domain protein</fullName>
    </submittedName>
    <submittedName>
        <fullName evidence="10">Putative transcription factor Homobox-WOX family</fullName>
    </submittedName>
</protein>
<dbReference type="GO" id="GO:0009787">
    <property type="term" value="P:regulation of abscisic acid-activated signaling pathway"/>
    <property type="evidence" value="ECO:0007669"/>
    <property type="project" value="EnsemblPlants"/>
</dbReference>
<dbReference type="Proteomes" id="UP000002051">
    <property type="component" value="Chromosome 3"/>
</dbReference>
<evidence type="ECO:0000313" key="9">
    <source>
        <dbReference type="EMBL" id="AES73671.1"/>
    </source>
</evidence>
<dbReference type="STRING" id="3880.G7JB43"/>
<dbReference type="GO" id="GO:0050832">
    <property type="term" value="P:defense response to fungus"/>
    <property type="evidence" value="ECO:0007669"/>
    <property type="project" value="EnsemblPlants"/>
</dbReference>
<reference evidence="11" key="3">
    <citation type="submission" date="2015-04" db="UniProtKB">
        <authorList>
            <consortium name="EnsemblPlants"/>
        </authorList>
    </citation>
    <scope>IDENTIFICATION</scope>
    <source>
        <strain evidence="11">cv. Jemalong A17</strain>
    </source>
</reference>
<evidence type="ECO:0000313" key="12">
    <source>
        <dbReference type="Proteomes" id="UP000002051"/>
    </source>
</evidence>
<dbReference type="GO" id="GO:2000071">
    <property type="term" value="P:regulation of defense response by callose deposition"/>
    <property type="evidence" value="ECO:0007669"/>
    <property type="project" value="EnsemblPlants"/>
</dbReference>
<evidence type="ECO:0000256" key="2">
    <source>
        <dbReference type="ARBA" id="ARBA00023125"/>
    </source>
</evidence>
<dbReference type="EMBL" id="CM001219">
    <property type="protein sequence ID" value="AES73671.1"/>
    <property type="molecule type" value="Genomic_DNA"/>
</dbReference>
<name>G7JB43_MEDTR</name>
<comment type="subcellular location">
    <subcellularLocation>
        <location evidence="1 5 6">Nucleus</location>
    </subcellularLocation>
</comment>
<feature type="region of interest" description="Disordered" evidence="7">
    <location>
        <begin position="135"/>
        <end position="154"/>
    </location>
</feature>
<reference evidence="10" key="4">
    <citation type="journal article" date="2018" name="Nat. Plants">
        <title>Whole-genome landscape of Medicago truncatula symbiotic genes.</title>
        <authorList>
            <person name="Pecrix Y."/>
            <person name="Gamas P."/>
            <person name="Carrere S."/>
        </authorList>
    </citation>
    <scope>NUCLEOTIDE SEQUENCE</scope>
    <source>
        <tissue evidence="10">Leaves</tissue>
    </source>
</reference>
<feature type="domain" description="Homeobox" evidence="8">
    <location>
        <begin position="256"/>
        <end position="316"/>
    </location>
</feature>
<dbReference type="OMA" id="KRIVKWF"/>
<proteinExistence type="predicted"/>
<dbReference type="GO" id="GO:0005634">
    <property type="term" value="C:nucleus"/>
    <property type="evidence" value="ECO:0000318"/>
    <property type="project" value="GO_Central"/>
</dbReference>
<dbReference type="InterPro" id="IPR001356">
    <property type="entry name" value="HD"/>
</dbReference>
<dbReference type="GO" id="GO:0009867">
    <property type="term" value="P:jasmonic acid mediated signaling pathway"/>
    <property type="evidence" value="ECO:0007669"/>
    <property type="project" value="EnsemblPlants"/>
</dbReference>
<dbReference type="SUPFAM" id="SSF46689">
    <property type="entry name" value="Homeodomain-like"/>
    <property type="match status" value="1"/>
</dbReference>
<dbReference type="PANTHER" id="PTHR15467">
    <property type="entry name" value="ZINC-FINGERS AND HOMEOBOXES RELATED"/>
    <property type="match status" value="1"/>
</dbReference>
<sequence>MAVANQCLSYTRFVTVRGTQSSPLQRKPLLFSFTLPSRSQNLYSSIVTASSKKKNNKKKLTHVTKGNEEEEEEEEEDAFELLFKKLEEDLKNDDDLSKDDSDEDDEISEEDFALLERELEGVLGDFDAELLNTDISETQGDNDVEKSSGDGNENSLKLRTWQLNMLARALKTGRRKLSIKALAAELCLDRALVLDLLRNPPPSLLMLSLSIPDEPKPSAVSPETTPGDSFYKETSADHAHAESGPKKSNLPIHDMQQNWSSRKRLKKAQLDTLERVYMRSKRPTNAMISNIVHVSNIPRRTVIKWFEDKRAEEGVPEHRLPYQQSANETS</sequence>
<evidence type="ECO:0000256" key="5">
    <source>
        <dbReference type="PROSITE-ProRule" id="PRU00108"/>
    </source>
</evidence>
<dbReference type="GO" id="GO:0003677">
    <property type="term" value="F:DNA binding"/>
    <property type="evidence" value="ECO:0007669"/>
    <property type="project" value="UniProtKB-UniRule"/>
</dbReference>
<evidence type="ECO:0000256" key="4">
    <source>
        <dbReference type="ARBA" id="ARBA00023242"/>
    </source>
</evidence>
<reference evidence="9 12" key="2">
    <citation type="journal article" date="2014" name="BMC Genomics">
        <title>An improved genome release (version Mt4.0) for the model legume Medicago truncatula.</title>
        <authorList>
            <person name="Tang H."/>
            <person name="Krishnakumar V."/>
            <person name="Bidwell S."/>
            <person name="Rosen B."/>
            <person name="Chan A."/>
            <person name="Zhou S."/>
            <person name="Gentzbittel L."/>
            <person name="Childs K.L."/>
            <person name="Yandell M."/>
            <person name="Gundlach H."/>
            <person name="Mayer K.F."/>
            <person name="Schwartz D.C."/>
            <person name="Town C.D."/>
        </authorList>
    </citation>
    <scope>GENOME REANNOTATION</scope>
    <source>
        <strain evidence="11 12">cv. Jemalong A17</strain>
    </source>
</reference>
<evidence type="ECO:0000256" key="7">
    <source>
        <dbReference type="SAM" id="MobiDB-lite"/>
    </source>
</evidence>
<dbReference type="GO" id="GO:0009414">
    <property type="term" value="P:response to water deprivation"/>
    <property type="evidence" value="ECO:0007669"/>
    <property type="project" value="EnsemblPlants"/>
</dbReference>
<dbReference type="GO" id="GO:0010118">
    <property type="term" value="P:stomatal movement"/>
    <property type="evidence" value="ECO:0007669"/>
    <property type="project" value="EnsemblPlants"/>
</dbReference>
<dbReference type="Pfam" id="PF00046">
    <property type="entry name" value="Homeodomain"/>
    <property type="match status" value="1"/>
</dbReference>
<gene>
    <name evidence="11" type="primary">11436060</name>
    <name evidence="9" type="ordered locus">MTR_3g107530</name>
    <name evidence="10" type="ORF">MtrunA17_Chr3g0137971</name>
</gene>
<dbReference type="GO" id="GO:0000981">
    <property type="term" value="F:DNA-binding transcription factor activity, RNA polymerase II-specific"/>
    <property type="evidence" value="ECO:0000318"/>
    <property type="project" value="GO_Central"/>
</dbReference>
<dbReference type="Gene3D" id="1.10.10.60">
    <property type="entry name" value="Homeodomain-like"/>
    <property type="match status" value="1"/>
</dbReference>
<dbReference type="PaxDb" id="3880-AES73671"/>
<dbReference type="EnsemblPlants" id="AES73671">
    <property type="protein sequence ID" value="AES73671"/>
    <property type="gene ID" value="MTR_3g107530"/>
</dbReference>
<reference evidence="9 12" key="1">
    <citation type="journal article" date="2011" name="Nature">
        <title>The Medicago genome provides insight into the evolution of rhizobial symbioses.</title>
        <authorList>
            <person name="Young N.D."/>
            <person name="Debelle F."/>
            <person name="Oldroyd G.E."/>
            <person name="Geurts R."/>
            <person name="Cannon S.B."/>
            <person name="Udvardi M.K."/>
            <person name="Benedito V.A."/>
            <person name="Mayer K.F."/>
            <person name="Gouzy J."/>
            <person name="Schoof H."/>
            <person name="Van de Peer Y."/>
            <person name="Proost S."/>
            <person name="Cook D.R."/>
            <person name="Meyers B.C."/>
            <person name="Spannagl M."/>
            <person name="Cheung F."/>
            <person name="De Mita S."/>
            <person name="Krishnakumar V."/>
            <person name="Gundlach H."/>
            <person name="Zhou S."/>
            <person name="Mudge J."/>
            <person name="Bharti A.K."/>
            <person name="Murray J.D."/>
            <person name="Naoumkina M.A."/>
            <person name="Rosen B."/>
            <person name="Silverstein K.A."/>
            <person name="Tang H."/>
            <person name="Rombauts S."/>
            <person name="Zhao P.X."/>
            <person name="Zhou P."/>
            <person name="Barbe V."/>
            <person name="Bardou P."/>
            <person name="Bechner M."/>
            <person name="Bellec A."/>
            <person name="Berger A."/>
            <person name="Berges H."/>
            <person name="Bidwell S."/>
            <person name="Bisseling T."/>
            <person name="Choisne N."/>
            <person name="Couloux A."/>
            <person name="Denny R."/>
            <person name="Deshpande S."/>
            <person name="Dai X."/>
            <person name="Doyle J.J."/>
            <person name="Dudez A.M."/>
            <person name="Farmer A.D."/>
            <person name="Fouteau S."/>
            <person name="Franken C."/>
            <person name="Gibelin C."/>
            <person name="Gish J."/>
            <person name="Goldstein S."/>
            <person name="Gonzalez A.J."/>
            <person name="Green P.J."/>
            <person name="Hallab A."/>
            <person name="Hartog M."/>
            <person name="Hua A."/>
            <person name="Humphray S.J."/>
            <person name="Jeong D.H."/>
            <person name="Jing Y."/>
            <person name="Jocker A."/>
            <person name="Kenton S.M."/>
            <person name="Kim D.J."/>
            <person name="Klee K."/>
            <person name="Lai H."/>
            <person name="Lang C."/>
            <person name="Lin S."/>
            <person name="Macmil S.L."/>
            <person name="Magdelenat G."/>
            <person name="Matthews L."/>
            <person name="McCorrison J."/>
            <person name="Monaghan E.L."/>
            <person name="Mun J.H."/>
            <person name="Najar F.Z."/>
            <person name="Nicholson C."/>
            <person name="Noirot C."/>
            <person name="O'Bleness M."/>
            <person name="Paule C.R."/>
            <person name="Poulain J."/>
            <person name="Prion F."/>
            <person name="Qin B."/>
            <person name="Qu C."/>
            <person name="Retzel E.F."/>
            <person name="Riddle C."/>
            <person name="Sallet E."/>
            <person name="Samain S."/>
            <person name="Samson N."/>
            <person name="Sanders I."/>
            <person name="Saurat O."/>
            <person name="Scarpelli C."/>
            <person name="Schiex T."/>
            <person name="Segurens B."/>
            <person name="Severin A.J."/>
            <person name="Sherrier D.J."/>
            <person name="Shi R."/>
            <person name="Sims S."/>
            <person name="Singer S.R."/>
            <person name="Sinharoy S."/>
            <person name="Sterck L."/>
            <person name="Viollet A."/>
            <person name="Wang B.B."/>
            <person name="Wang K."/>
            <person name="Wang M."/>
            <person name="Wang X."/>
            <person name="Warfsmann J."/>
            <person name="Weissenbach J."/>
            <person name="White D.D."/>
            <person name="White J.D."/>
            <person name="Wiley G.B."/>
            <person name="Wincker P."/>
            <person name="Xing Y."/>
            <person name="Yang L."/>
            <person name="Yao Z."/>
            <person name="Ying F."/>
            <person name="Zhai J."/>
            <person name="Zhou L."/>
            <person name="Zuber A."/>
            <person name="Denarie J."/>
            <person name="Dixon R.A."/>
            <person name="May G.D."/>
            <person name="Schwartz D.C."/>
            <person name="Rogers J."/>
            <person name="Quetier F."/>
            <person name="Town C.D."/>
            <person name="Roe B.A."/>
        </authorList>
    </citation>
    <scope>NUCLEOTIDE SEQUENCE [LARGE SCALE GENOMIC DNA]</scope>
    <source>
        <strain evidence="9">A17</strain>
        <strain evidence="11 12">cv. Jemalong A17</strain>
    </source>
</reference>
<feature type="compositionally biased region" description="Acidic residues" evidence="7">
    <location>
        <begin position="68"/>
        <end position="78"/>
    </location>
</feature>
<evidence type="ECO:0000313" key="11">
    <source>
        <dbReference type="EnsemblPlants" id="AES73671"/>
    </source>
</evidence>
<feature type="DNA-binding region" description="Homeobox" evidence="5">
    <location>
        <begin position="258"/>
        <end position="317"/>
    </location>
</feature>
<dbReference type="GO" id="GO:0006357">
    <property type="term" value="P:regulation of transcription by RNA polymerase II"/>
    <property type="evidence" value="ECO:0000318"/>
    <property type="project" value="GO_Central"/>
</dbReference>
<dbReference type="HOGENOM" id="CLU_051943_0_0_1"/>
<keyword evidence="2 5" id="KW-0238">DNA-binding</keyword>
<dbReference type="eggNOG" id="ENOG502QV0N">
    <property type="taxonomic scope" value="Eukaryota"/>
</dbReference>
<evidence type="ECO:0000256" key="6">
    <source>
        <dbReference type="RuleBase" id="RU000682"/>
    </source>
</evidence>
<dbReference type="PANTHER" id="PTHR15467:SF9">
    <property type="entry name" value="HOMEOBOX DOMAIN-CONTAINING PROTEIN"/>
    <property type="match status" value="1"/>
</dbReference>
<evidence type="ECO:0000256" key="1">
    <source>
        <dbReference type="ARBA" id="ARBA00004123"/>
    </source>
</evidence>
<dbReference type="GO" id="GO:0002229">
    <property type="term" value="P:defense response to oomycetes"/>
    <property type="evidence" value="ECO:0007669"/>
    <property type="project" value="EnsemblPlants"/>
</dbReference>
<evidence type="ECO:0000256" key="3">
    <source>
        <dbReference type="ARBA" id="ARBA00023155"/>
    </source>
</evidence>
<dbReference type="EMBL" id="PSQE01000003">
    <property type="protein sequence ID" value="RHN70661.1"/>
    <property type="molecule type" value="Genomic_DNA"/>
</dbReference>
<evidence type="ECO:0000313" key="10">
    <source>
        <dbReference type="EMBL" id="RHN70661.1"/>
    </source>
</evidence>
<dbReference type="Gramene" id="rna19270">
    <property type="protein sequence ID" value="RHN70661.1"/>
    <property type="gene ID" value="gene19270"/>
</dbReference>
<feature type="region of interest" description="Disordered" evidence="7">
    <location>
        <begin position="57"/>
        <end position="78"/>
    </location>
</feature>
<evidence type="ECO:0000259" key="8">
    <source>
        <dbReference type="PROSITE" id="PS50071"/>
    </source>
</evidence>
<accession>G7JB43</accession>
<keyword evidence="12" id="KW-1185">Reference proteome</keyword>
<dbReference type="KEGG" id="mtr:11436060"/>
<feature type="compositionally biased region" description="Basic and acidic residues" evidence="7">
    <location>
        <begin position="230"/>
        <end position="245"/>
    </location>
</feature>
<dbReference type="GO" id="GO:0009682">
    <property type="term" value="P:induced systemic resistance"/>
    <property type="evidence" value="ECO:0007669"/>
    <property type="project" value="EnsemblPlants"/>
</dbReference>
<organism evidence="9 12">
    <name type="scientific">Medicago truncatula</name>
    <name type="common">Barrel medic</name>
    <name type="synonym">Medicago tribuloides</name>
    <dbReference type="NCBI Taxonomy" id="3880"/>
    <lineage>
        <taxon>Eukaryota</taxon>
        <taxon>Viridiplantae</taxon>
        <taxon>Streptophyta</taxon>
        <taxon>Embryophyta</taxon>
        <taxon>Tracheophyta</taxon>
        <taxon>Spermatophyta</taxon>
        <taxon>Magnoliopsida</taxon>
        <taxon>eudicotyledons</taxon>
        <taxon>Gunneridae</taxon>
        <taxon>Pentapetalae</taxon>
        <taxon>rosids</taxon>
        <taxon>fabids</taxon>
        <taxon>Fabales</taxon>
        <taxon>Fabaceae</taxon>
        <taxon>Papilionoideae</taxon>
        <taxon>50 kb inversion clade</taxon>
        <taxon>NPAAA clade</taxon>
        <taxon>Hologalegina</taxon>
        <taxon>IRL clade</taxon>
        <taxon>Trifolieae</taxon>
        <taxon>Medicago</taxon>
    </lineage>
</organism>
<dbReference type="AlphaFoldDB" id="G7JB43"/>
<dbReference type="OrthoDB" id="514822at2759"/>
<keyword evidence="4 5" id="KW-0539">Nucleus</keyword>
<dbReference type="Proteomes" id="UP000265566">
    <property type="component" value="Chromosome 3"/>
</dbReference>
<dbReference type="InterPro" id="IPR009057">
    <property type="entry name" value="Homeodomain-like_sf"/>
</dbReference>
<feature type="region of interest" description="Disordered" evidence="7">
    <location>
        <begin position="208"/>
        <end position="261"/>
    </location>
</feature>
<dbReference type="PROSITE" id="PS50071">
    <property type="entry name" value="HOMEOBOX_2"/>
    <property type="match status" value="1"/>
</dbReference>
<dbReference type="GO" id="GO:0009738">
    <property type="term" value="P:abscisic acid-activated signaling pathway"/>
    <property type="evidence" value="ECO:0007669"/>
    <property type="project" value="EnsemblPlants"/>
</dbReference>
<dbReference type="CDD" id="cd00086">
    <property type="entry name" value="homeodomain"/>
    <property type="match status" value="1"/>
</dbReference>
<dbReference type="GO" id="GO:2000022">
    <property type="term" value="P:regulation of jasmonic acid mediated signaling pathway"/>
    <property type="evidence" value="ECO:0007669"/>
    <property type="project" value="EnsemblPlants"/>
</dbReference>